<evidence type="ECO:0000313" key="4">
    <source>
        <dbReference type="EMBL" id="CCM63380.1"/>
    </source>
</evidence>
<dbReference type="EMBL" id="CANL01000014">
    <property type="protein sequence ID" value="CCM63380.1"/>
    <property type="molecule type" value="Genomic_DNA"/>
</dbReference>
<sequence length="184" mass="19017">MAISDAEAFRECLGHFPTGVTVVTSRTSDGPVGFVVGSFFSVSLDPLLVGFAAGRNSYTWSAIKRTGSFCVNVLGTHQLELSARMSGPGDRFEGISHGDAPVSGAPLLDGVPAWVDCTIDAIHPAGDHDLVVGRVEAFDVAGDNLEPLIFHRRLFGGFVQVQGGSNGEVGGAVSGAATDERAAS</sequence>
<reference evidence="4 5" key="1">
    <citation type="journal article" date="2013" name="ISME J.">
        <title>Metabolic model for the filamentous 'Candidatus Microthrix parvicella' based on genomic and metagenomic analyses.</title>
        <authorList>
            <person name="Jon McIlroy S."/>
            <person name="Kristiansen R."/>
            <person name="Albertsen M."/>
            <person name="Michael Karst S."/>
            <person name="Rossetti S."/>
            <person name="Lund Nielsen J."/>
            <person name="Tandoi V."/>
            <person name="James Seviour R."/>
            <person name="Nielsen P.H."/>
        </authorList>
    </citation>
    <scope>NUCLEOTIDE SEQUENCE [LARGE SCALE GENOMIC DNA]</scope>
    <source>
        <strain evidence="4 5">RN1</strain>
    </source>
</reference>
<evidence type="ECO:0000256" key="2">
    <source>
        <dbReference type="ARBA" id="ARBA00023002"/>
    </source>
</evidence>
<dbReference type="HOGENOM" id="CLU_059021_1_0_11"/>
<dbReference type="Proteomes" id="UP000018291">
    <property type="component" value="Unassembled WGS sequence"/>
</dbReference>
<accession>R4YYI3</accession>
<dbReference type="SUPFAM" id="SSF50475">
    <property type="entry name" value="FMN-binding split barrel"/>
    <property type="match status" value="1"/>
</dbReference>
<dbReference type="PANTHER" id="PTHR30466">
    <property type="entry name" value="FLAVIN REDUCTASE"/>
    <property type="match status" value="1"/>
</dbReference>
<name>R4YYI3_9ACTN</name>
<dbReference type="OrthoDB" id="9792858at2"/>
<organism evidence="4 5">
    <name type="scientific">Candidatus Neomicrothrix parvicella RN1</name>
    <dbReference type="NCBI Taxonomy" id="1229780"/>
    <lineage>
        <taxon>Bacteria</taxon>
        <taxon>Bacillati</taxon>
        <taxon>Actinomycetota</taxon>
        <taxon>Acidimicrobiia</taxon>
        <taxon>Acidimicrobiales</taxon>
        <taxon>Microthrixaceae</taxon>
        <taxon>Candidatus Neomicrothrix</taxon>
    </lineage>
</organism>
<dbReference type="eggNOG" id="COG1853">
    <property type="taxonomic scope" value="Bacteria"/>
</dbReference>
<dbReference type="PANTHER" id="PTHR30466:SF11">
    <property type="entry name" value="FLAVIN-DEPENDENT MONOOXYGENASE, REDUCTASE SUBUNIT HSAB"/>
    <property type="match status" value="1"/>
</dbReference>
<dbReference type="RefSeq" id="WP_012225879.1">
    <property type="nucleotide sequence ID" value="NZ_HG422565.1"/>
</dbReference>
<proteinExistence type="inferred from homology"/>
<feature type="domain" description="Flavin reductase like" evidence="3">
    <location>
        <begin position="13"/>
        <end position="157"/>
    </location>
</feature>
<dbReference type="SMART" id="SM00903">
    <property type="entry name" value="Flavin_Reduct"/>
    <property type="match status" value="1"/>
</dbReference>
<dbReference type="InterPro" id="IPR012349">
    <property type="entry name" value="Split_barrel_FMN-bd"/>
</dbReference>
<protein>
    <submittedName>
        <fullName evidence="4">Putative oxidoreductase</fullName>
    </submittedName>
</protein>
<dbReference type="InterPro" id="IPR002563">
    <property type="entry name" value="Flavin_Rdtase-like_dom"/>
</dbReference>
<gene>
    <name evidence="4" type="ORF">BN381_210070</name>
</gene>
<dbReference type="Gene3D" id="2.30.110.10">
    <property type="entry name" value="Electron Transport, Fmn-binding Protein, Chain A"/>
    <property type="match status" value="1"/>
</dbReference>
<dbReference type="Pfam" id="PF01613">
    <property type="entry name" value="Flavin_Reduct"/>
    <property type="match status" value="1"/>
</dbReference>
<keyword evidence="5" id="KW-1185">Reference proteome</keyword>
<evidence type="ECO:0000256" key="1">
    <source>
        <dbReference type="ARBA" id="ARBA00008898"/>
    </source>
</evidence>
<evidence type="ECO:0000313" key="5">
    <source>
        <dbReference type="Proteomes" id="UP000018291"/>
    </source>
</evidence>
<dbReference type="AlphaFoldDB" id="R4YYI3"/>
<dbReference type="GO" id="GO:0042602">
    <property type="term" value="F:riboflavin reductase (NADPH) activity"/>
    <property type="evidence" value="ECO:0007669"/>
    <property type="project" value="TreeGrafter"/>
</dbReference>
<comment type="caution">
    <text evidence="4">The sequence shown here is derived from an EMBL/GenBank/DDBJ whole genome shotgun (WGS) entry which is preliminary data.</text>
</comment>
<comment type="similarity">
    <text evidence="1">Belongs to the non-flavoprotein flavin reductase family.</text>
</comment>
<dbReference type="GO" id="GO:0010181">
    <property type="term" value="F:FMN binding"/>
    <property type="evidence" value="ECO:0007669"/>
    <property type="project" value="InterPro"/>
</dbReference>
<dbReference type="STRING" id="1229780.BN381_210070"/>
<evidence type="ECO:0000259" key="3">
    <source>
        <dbReference type="SMART" id="SM00903"/>
    </source>
</evidence>
<dbReference type="InterPro" id="IPR050268">
    <property type="entry name" value="NADH-dep_flavin_reductase"/>
</dbReference>
<keyword evidence="2" id="KW-0560">Oxidoreductase</keyword>